<evidence type="ECO:0000313" key="13">
    <source>
        <dbReference type="EMBL" id="CCG81645.1"/>
    </source>
</evidence>
<dbReference type="eggNOG" id="KOG0883">
    <property type="taxonomic scope" value="Eukaryota"/>
</dbReference>
<dbReference type="AlphaFoldDB" id="R4X8I9"/>
<feature type="domain" description="PPIase cyclophilin-type" evidence="11">
    <location>
        <begin position="293"/>
        <end position="438"/>
    </location>
</feature>
<dbReference type="GO" id="GO:0003755">
    <property type="term" value="F:peptidyl-prolyl cis-trans isomerase activity"/>
    <property type="evidence" value="ECO:0007669"/>
    <property type="project" value="UniProtKB-EC"/>
</dbReference>
<feature type="compositionally biased region" description="Basic and acidic residues" evidence="10">
    <location>
        <begin position="453"/>
        <end position="463"/>
    </location>
</feature>
<comment type="catalytic activity">
    <reaction evidence="1">
        <text>S-ubiquitinyl-[E2 ubiquitin-conjugating enzyme]-L-cysteine + [acceptor protein]-L-lysine = [E2 ubiquitin-conjugating enzyme]-L-cysteine + N(6)-ubiquitinyl-[acceptor protein]-L-lysine.</text>
        <dbReference type="EC" id="2.3.2.27"/>
    </reaction>
</comment>
<dbReference type="STRING" id="1097556.R4X8I9"/>
<comment type="caution">
    <text evidence="13">The sequence shown here is derived from an EMBL/GenBank/DDBJ whole genome shotgun (WGS) entry which is preliminary data.</text>
</comment>
<dbReference type="InterPro" id="IPR029000">
    <property type="entry name" value="Cyclophilin-like_dom_sf"/>
</dbReference>
<dbReference type="Gene3D" id="2.40.100.10">
    <property type="entry name" value="Cyclophilin-like"/>
    <property type="match status" value="1"/>
</dbReference>
<dbReference type="VEuPathDB" id="FungiDB:TAPDE_001458"/>
<keyword evidence="14" id="KW-1185">Reference proteome</keyword>
<comment type="function">
    <text evidence="3">May catalyze the cis-trans isomerization of proline imidic peptide bonds in oligopeptides thereby assisting the folding of proteins. May also function as a chaperone, playing a role in intracellular transport of proteins. May also have a protein ubiquitin ligase activity acting as an E3 ubiquitin protein ligase or as a ubiquitin-ubiquitin ligase promoting elongation of ubiquitin chains on proteins.</text>
</comment>
<dbReference type="PROSITE" id="PS50072">
    <property type="entry name" value="CSA_PPIASE_2"/>
    <property type="match status" value="1"/>
</dbReference>
<evidence type="ECO:0000256" key="4">
    <source>
        <dbReference type="ARBA" id="ARBA00004123"/>
    </source>
</evidence>
<keyword evidence="8" id="KW-0833">Ubl conjugation pathway</keyword>
<evidence type="ECO:0000256" key="9">
    <source>
        <dbReference type="ARBA" id="ARBA00023242"/>
    </source>
</evidence>
<dbReference type="SUPFAM" id="SSF50891">
    <property type="entry name" value="Cyclophilin-like"/>
    <property type="match status" value="1"/>
</dbReference>
<dbReference type="InterPro" id="IPR003613">
    <property type="entry name" value="Ubox_domain"/>
</dbReference>
<proteinExistence type="inferred from homology"/>
<organism evidence="13 14">
    <name type="scientific">Taphrina deformans (strain PYCC 5710 / ATCC 11124 / CBS 356.35 / IMI 108563 / JCM 9778 / NBRC 8474)</name>
    <name type="common">Peach leaf curl fungus</name>
    <name type="synonym">Lalaria deformans</name>
    <dbReference type="NCBI Taxonomy" id="1097556"/>
    <lineage>
        <taxon>Eukaryota</taxon>
        <taxon>Fungi</taxon>
        <taxon>Dikarya</taxon>
        <taxon>Ascomycota</taxon>
        <taxon>Taphrinomycotina</taxon>
        <taxon>Taphrinomycetes</taxon>
        <taxon>Taphrinales</taxon>
        <taxon>Taphrinaceae</taxon>
        <taxon>Taphrina</taxon>
    </lineage>
</organism>
<feature type="domain" description="U-box" evidence="12">
    <location>
        <begin position="38"/>
        <end position="115"/>
    </location>
</feature>
<evidence type="ECO:0000256" key="2">
    <source>
        <dbReference type="ARBA" id="ARBA00000971"/>
    </source>
</evidence>
<keyword evidence="13" id="KW-0413">Isomerase</keyword>
<accession>R4X8I9</accession>
<feature type="region of interest" description="Disordered" evidence="10">
    <location>
        <begin position="453"/>
        <end position="487"/>
    </location>
</feature>
<evidence type="ECO:0000256" key="8">
    <source>
        <dbReference type="ARBA" id="ARBA00022786"/>
    </source>
</evidence>
<evidence type="ECO:0000256" key="6">
    <source>
        <dbReference type="ARBA" id="ARBA00012483"/>
    </source>
</evidence>
<feature type="region of interest" description="Disordered" evidence="10">
    <location>
        <begin position="509"/>
        <end position="538"/>
    </location>
</feature>
<dbReference type="InterPro" id="IPR044666">
    <property type="entry name" value="Cyclophilin_A-like"/>
</dbReference>
<dbReference type="PANTHER" id="PTHR45625:SF1">
    <property type="entry name" value="RING-TYPE E3 UBIQUITIN-PROTEIN LIGASE PPIL2"/>
    <property type="match status" value="1"/>
</dbReference>
<dbReference type="OrthoDB" id="407558at2759"/>
<comment type="catalytic activity">
    <reaction evidence="2">
        <text>[protein]-peptidylproline (omega=180) = [protein]-peptidylproline (omega=0)</text>
        <dbReference type="Rhea" id="RHEA:16237"/>
        <dbReference type="Rhea" id="RHEA-COMP:10747"/>
        <dbReference type="Rhea" id="RHEA-COMP:10748"/>
        <dbReference type="ChEBI" id="CHEBI:83833"/>
        <dbReference type="ChEBI" id="CHEBI:83834"/>
        <dbReference type="EC" id="5.2.1.8"/>
    </reaction>
</comment>
<evidence type="ECO:0000256" key="7">
    <source>
        <dbReference type="ARBA" id="ARBA00022679"/>
    </source>
</evidence>
<dbReference type="PRINTS" id="PR00153">
    <property type="entry name" value="CSAPPISMRASE"/>
</dbReference>
<sequence length="538" mass="60034">MGRNTDKLYVTQTEHSGSEGRHGANTGILQRKSAVLQRRLPFIYCALTLQAWEHPVCLLDAGRNATMFDLLAIVPWIQKKGTNPITGTPLDAKDLIKLSFSRNEQGEFCDPVTMKVFNDHTHIVAVQQTGNVYAHETVDRLNIKAKHWHDLISDVPFSRTDLLTIQDPHNLTTNSVPGSIRTAAIPQIESKSVDDRSSVSRDNKIKTAQRALERLRSGDNKDIKSKTTAASTVVSKTSLPYNVANYSTGYTAASFTNSGMTVDTRNERALLTEEEYLLHPKKIKTKGLCSLKTSLGSLDLELWPEHAPKAVYNFVKLAKNDYYNGVVFHRNIPGFMIQGGDPSGKGTGGCSIYNKDFEDEFSPQHSHEKRGLLCMANKGPNTNSSQFFILYDSARHLDKKHTIFGQVIGHSETLDLMERVPLKGDKPKTPIMIDRILVLLDPFEDYLKNEAVRRQKSAQKRETTEDDVTTWTSQPAKRRGTSHTVASIRKHAQGEVGTYLKDSVTKTTLPEPDEVSRARAHGPKKINSTGTFGNFSSW</sequence>
<keyword evidence="9" id="KW-0539">Nucleus</keyword>
<dbReference type="GO" id="GO:0000209">
    <property type="term" value="P:protein polyubiquitination"/>
    <property type="evidence" value="ECO:0007669"/>
    <property type="project" value="TreeGrafter"/>
</dbReference>
<dbReference type="InterPro" id="IPR020892">
    <property type="entry name" value="Cyclophilin-type_PPIase_CS"/>
</dbReference>
<evidence type="ECO:0000256" key="1">
    <source>
        <dbReference type="ARBA" id="ARBA00000900"/>
    </source>
</evidence>
<dbReference type="InterPro" id="IPR013083">
    <property type="entry name" value="Znf_RING/FYVE/PHD"/>
</dbReference>
<comment type="subcellular location">
    <subcellularLocation>
        <location evidence="4">Nucleus</location>
    </subcellularLocation>
</comment>
<dbReference type="PROSITE" id="PS51698">
    <property type="entry name" value="U_BOX"/>
    <property type="match status" value="1"/>
</dbReference>
<dbReference type="GO" id="GO:0006457">
    <property type="term" value="P:protein folding"/>
    <property type="evidence" value="ECO:0007669"/>
    <property type="project" value="InterPro"/>
</dbReference>
<comment type="similarity">
    <text evidence="5">Belongs to the cyclophilin-type PPIase family. PPIL2 subfamily.</text>
</comment>
<feature type="compositionally biased region" description="Polar residues" evidence="10">
    <location>
        <begin position="526"/>
        <end position="538"/>
    </location>
</feature>
<protein>
    <recommendedName>
        <fullName evidence="6">RING-type E3 ubiquitin transferase</fullName>
        <ecNumber evidence="6">2.3.2.27</ecNumber>
    </recommendedName>
</protein>
<feature type="region of interest" description="Disordered" evidence="10">
    <location>
        <begin position="1"/>
        <end position="24"/>
    </location>
</feature>
<gene>
    <name evidence="13" type="ORF">TAPDE_001458</name>
</gene>
<dbReference type="FunFam" id="3.30.40.10:FF:000079">
    <property type="entry name" value="Peptidyl-prolyl cis-trans isomerase 2"/>
    <property type="match status" value="1"/>
</dbReference>
<keyword evidence="7" id="KW-0808">Transferase</keyword>
<evidence type="ECO:0000259" key="11">
    <source>
        <dbReference type="PROSITE" id="PS50072"/>
    </source>
</evidence>
<dbReference type="PANTHER" id="PTHR45625">
    <property type="entry name" value="PEPTIDYL-PROLYL CIS-TRANS ISOMERASE-RELATED"/>
    <property type="match status" value="1"/>
</dbReference>
<dbReference type="Gene3D" id="3.30.40.10">
    <property type="entry name" value="Zinc/RING finger domain, C3HC4 (zinc finger)"/>
    <property type="match status" value="1"/>
</dbReference>
<dbReference type="InterPro" id="IPR002130">
    <property type="entry name" value="Cyclophilin-type_PPIase_dom"/>
</dbReference>
<evidence type="ECO:0000256" key="3">
    <source>
        <dbReference type="ARBA" id="ARBA00003697"/>
    </source>
</evidence>
<evidence type="ECO:0000256" key="10">
    <source>
        <dbReference type="SAM" id="MobiDB-lite"/>
    </source>
</evidence>
<dbReference type="GO" id="GO:0071013">
    <property type="term" value="C:catalytic step 2 spliceosome"/>
    <property type="evidence" value="ECO:0007669"/>
    <property type="project" value="TreeGrafter"/>
</dbReference>
<dbReference type="PROSITE" id="PS00170">
    <property type="entry name" value="CSA_PPIASE_1"/>
    <property type="match status" value="1"/>
</dbReference>
<reference evidence="13 14" key="1">
    <citation type="journal article" date="2013" name="MBio">
        <title>Genome sequencing of the plant pathogen Taphrina deformans, the causal agent of peach leaf curl.</title>
        <authorList>
            <person name="Cisse O.H."/>
            <person name="Almeida J.M.G.C.F."/>
            <person name="Fonseca A."/>
            <person name="Kumar A.A."/>
            <person name="Salojaervi J."/>
            <person name="Overmyer K."/>
            <person name="Hauser P.M."/>
            <person name="Pagni M."/>
        </authorList>
    </citation>
    <scope>NUCLEOTIDE SEQUENCE [LARGE SCALE GENOMIC DNA]</scope>
    <source>
        <strain evidence="14">PYCC 5710 / ATCC 11124 / CBS 356.35 / IMI 108563 / JCM 9778 / NBRC 8474</strain>
    </source>
</reference>
<dbReference type="Proteomes" id="UP000013776">
    <property type="component" value="Unassembled WGS sequence"/>
</dbReference>
<dbReference type="Pfam" id="PF00160">
    <property type="entry name" value="Pro_isomerase"/>
    <property type="match status" value="1"/>
</dbReference>
<dbReference type="SMART" id="SM00504">
    <property type="entry name" value="Ubox"/>
    <property type="match status" value="1"/>
</dbReference>
<dbReference type="CDD" id="cd16663">
    <property type="entry name" value="RING-Ubox_PPIL2"/>
    <property type="match status" value="1"/>
</dbReference>
<evidence type="ECO:0000313" key="14">
    <source>
        <dbReference type="Proteomes" id="UP000013776"/>
    </source>
</evidence>
<dbReference type="SUPFAM" id="SSF57850">
    <property type="entry name" value="RING/U-box"/>
    <property type="match status" value="1"/>
</dbReference>
<dbReference type="EC" id="2.3.2.27" evidence="6"/>
<name>R4X8I9_TAPDE</name>
<evidence type="ECO:0000259" key="12">
    <source>
        <dbReference type="PROSITE" id="PS51698"/>
    </source>
</evidence>
<dbReference type="InterPro" id="IPR026951">
    <property type="entry name" value="PPIL2_U-box_dom"/>
</dbReference>
<dbReference type="EMBL" id="CAHR02000052">
    <property type="protein sequence ID" value="CCG81645.1"/>
    <property type="molecule type" value="Genomic_DNA"/>
</dbReference>
<evidence type="ECO:0000256" key="5">
    <source>
        <dbReference type="ARBA" id="ARBA00007930"/>
    </source>
</evidence>
<dbReference type="GO" id="GO:0061630">
    <property type="term" value="F:ubiquitin protein ligase activity"/>
    <property type="evidence" value="ECO:0007669"/>
    <property type="project" value="UniProtKB-EC"/>
</dbReference>